<dbReference type="Proteomes" id="UP000660611">
    <property type="component" value="Unassembled WGS sequence"/>
</dbReference>
<dbReference type="EMBL" id="BONQ01000010">
    <property type="protein sequence ID" value="GIG42245.1"/>
    <property type="molecule type" value="Genomic_DNA"/>
</dbReference>
<gene>
    <name evidence="1" type="ORF">Dsi01nite_002860</name>
</gene>
<evidence type="ECO:0000313" key="1">
    <source>
        <dbReference type="EMBL" id="GIG42245.1"/>
    </source>
</evidence>
<dbReference type="AlphaFoldDB" id="A0A919PGP1"/>
<protein>
    <submittedName>
        <fullName evidence="1">Uncharacterized protein</fullName>
    </submittedName>
</protein>
<accession>A0A919PGP1</accession>
<organism evidence="1 2">
    <name type="scientific">Dactylosporangium siamense</name>
    <dbReference type="NCBI Taxonomy" id="685454"/>
    <lineage>
        <taxon>Bacteria</taxon>
        <taxon>Bacillati</taxon>
        <taxon>Actinomycetota</taxon>
        <taxon>Actinomycetes</taxon>
        <taxon>Micromonosporales</taxon>
        <taxon>Micromonosporaceae</taxon>
        <taxon>Dactylosporangium</taxon>
    </lineage>
</organism>
<proteinExistence type="predicted"/>
<sequence>MSGVGGPGILPVVEKSGSDAGHPDPALPRLRISVFACLLLGRGRIFLAIEVAGWLSAPPVHDLGLPARRLDRSTPCGTRGSGRWSGRRTSRAVTVPALAEGLGRDVARMFAG</sequence>
<reference evidence="1" key="1">
    <citation type="submission" date="2021-01" db="EMBL/GenBank/DDBJ databases">
        <title>Whole genome shotgun sequence of Dactylosporangium siamense NBRC 106093.</title>
        <authorList>
            <person name="Komaki H."/>
            <person name="Tamura T."/>
        </authorList>
    </citation>
    <scope>NUCLEOTIDE SEQUENCE</scope>
    <source>
        <strain evidence="1">NBRC 106093</strain>
    </source>
</reference>
<comment type="caution">
    <text evidence="1">The sequence shown here is derived from an EMBL/GenBank/DDBJ whole genome shotgun (WGS) entry which is preliminary data.</text>
</comment>
<keyword evidence="2" id="KW-1185">Reference proteome</keyword>
<evidence type="ECO:0000313" key="2">
    <source>
        <dbReference type="Proteomes" id="UP000660611"/>
    </source>
</evidence>
<name>A0A919PGP1_9ACTN</name>